<name>A0ABT0NCA1_9GAMM</name>
<feature type="domain" description="Outer membrane protein beta-barrel" evidence="3">
    <location>
        <begin position="6"/>
        <end position="182"/>
    </location>
</feature>
<dbReference type="Pfam" id="PF13505">
    <property type="entry name" value="OMP_b-brl"/>
    <property type="match status" value="1"/>
</dbReference>
<evidence type="ECO:0000259" key="3">
    <source>
        <dbReference type="Pfam" id="PF13505"/>
    </source>
</evidence>
<gene>
    <name evidence="4" type="ORF">L2725_20490</name>
</gene>
<sequence length="182" mass="20045">MRASIVALMLGAMAIGCAQAEDSPHLIGGSVGYGSLEFEHRNSQLYDGGDGATMDIWYRYMFSEHWGAELSYMGGESGIISAIFDSISNISDLRYHGGRVSVYGELPLYRRGGLYAKAGYGSYNVRYDLDDVGQDTSDQGFVGSLGFQHRFNSGLGLHVEYQRLSLDKLTGDSFNFGLSWRF</sequence>
<comment type="caution">
    <text evidence="4">The sequence shown here is derived from an EMBL/GenBank/DDBJ whole genome shotgun (WGS) entry which is preliminary data.</text>
</comment>
<evidence type="ECO:0000313" key="4">
    <source>
        <dbReference type="EMBL" id="MCL2916122.1"/>
    </source>
</evidence>
<dbReference type="RefSeq" id="WP_249250671.1">
    <property type="nucleotide sequence ID" value="NZ_JAKIKT010000011.1"/>
</dbReference>
<feature type="chain" id="PRO_5045759205" evidence="2">
    <location>
        <begin position="21"/>
        <end position="182"/>
    </location>
</feature>
<keyword evidence="5" id="KW-1185">Reference proteome</keyword>
<reference evidence="4 5" key="1">
    <citation type="submission" date="2022-01" db="EMBL/GenBank/DDBJ databases">
        <title>Whole genome-based taxonomy of the Shewanellaceae.</title>
        <authorList>
            <person name="Martin-Rodriguez A.J."/>
        </authorList>
    </citation>
    <scope>NUCLEOTIDE SEQUENCE [LARGE SCALE GENOMIC DNA]</scope>
    <source>
        <strain evidence="4 5">DSM 21332</strain>
    </source>
</reference>
<organism evidence="4 5">
    <name type="scientific">Shewanella corallii</name>
    <dbReference type="NCBI Taxonomy" id="560080"/>
    <lineage>
        <taxon>Bacteria</taxon>
        <taxon>Pseudomonadati</taxon>
        <taxon>Pseudomonadota</taxon>
        <taxon>Gammaproteobacteria</taxon>
        <taxon>Alteromonadales</taxon>
        <taxon>Shewanellaceae</taxon>
        <taxon>Shewanella</taxon>
    </lineage>
</organism>
<dbReference type="InterPro" id="IPR027385">
    <property type="entry name" value="Beta-barrel_OMP"/>
</dbReference>
<evidence type="ECO:0000256" key="1">
    <source>
        <dbReference type="ARBA" id="ARBA00022729"/>
    </source>
</evidence>
<dbReference type="EMBL" id="JAKIKT010000011">
    <property type="protein sequence ID" value="MCL2916122.1"/>
    <property type="molecule type" value="Genomic_DNA"/>
</dbReference>
<dbReference type="PROSITE" id="PS51257">
    <property type="entry name" value="PROKAR_LIPOPROTEIN"/>
    <property type="match status" value="1"/>
</dbReference>
<keyword evidence="1 2" id="KW-0732">Signal</keyword>
<dbReference type="Proteomes" id="UP001202831">
    <property type="component" value="Unassembled WGS sequence"/>
</dbReference>
<evidence type="ECO:0000256" key="2">
    <source>
        <dbReference type="SAM" id="SignalP"/>
    </source>
</evidence>
<proteinExistence type="predicted"/>
<dbReference type="InterPro" id="IPR011250">
    <property type="entry name" value="OMP/PagP_B-barrel"/>
</dbReference>
<feature type="signal peptide" evidence="2">
    <location>
        <begin position="1"/>
        <end position="20"/>
    </location>
</feature>
<protein>
    <submittedName>
        <fullName evidence="4">Porin family protein</fullName>
    </submittedName>
</protein>
<accession>A0ABT0NCA1</accession>
<evidence type="ECO:0000313" key="5">
    <source>
        <dbReference type="Proteomes" id="UP001202831"/>
    </source>
</evidence>
<dbReference type="SUPFAM" id="SSF56925">
    <property type="entry name" value="OMPA-like"/>
    <property type="match status" value="1"/>
</dbReference>
<dbReference type="Gene3D" id="2.40.160.20">
    <property type="match status" value="1"/>
</dbReference>